<dbReference type="Pfam" id="PF02545">
    <property type="entry name" value="Maf"/>
    <property type="match status" value="1"/>
</dbReference>
<dbReference type="Proteomes" id="UP000248592">
    <property type="component" value="Chromosome"/>
</dbReference>
<keyword evidence="3 4" id="KW-0546">Nucleotide metabolism</keyword>
<comment type="function">
    <text evidence="4">Nucleoside triphosphate pyrophosphatase that hydrolyzes dTTP and UTP. May have a dual role in cell division arrest and in preventing the incorporation of modified nucleotides into cellular nucleic acids.</text>
</comment>
<dbReference type="EMBL" id="CP030085">
    <property type="protein sequence ID" value="AWW50698.1"/>
    <property type="molecule type" value="Genomic_DNA"/>
</dbReference>
<proteinExistence type="inferred from homology"/>
<evidence type="ECO:0000313" key="5">
    <source>
        <dbReference type="EMBL" id="AWW50698.1"/>
    </source>
</evidence>
<feature type="site" description="Important for substrate specificity" evidence="4">
    <location>
        <position position="13"/>
    </location>
</feature>
<comment type="catalytic activity">
    <reaction evidence="4">
        <text>UTP + H2O = UMP + diphosphate + H(+)</text>
        <dbReference type="Rhea" id="RHEA:29395"/>
        <dbReference type="ChEBI" id="CHEBI:15377"/>
        <dbReference type="ChEBI" id="CHEBI:15378"/>
        <dbReference type="ChEBI" id="CHEBI:33019"/>
        <dbReference type="ChEBI" id="CHEBI:46398"/>
        <dbReference type="ChEBI" id="CHEBI:57865"/>
        <dbReference type="EC" id="3.6.1.9"/>
    </reaction>
</comment>
<reference evidence="5" key="3">
    <citation type="journal article" date="2019" name="Int. J. Syst. Evol. Microbiol.">
        <title>Polynucleobacter paneuropaeus sp. nov., characterized by six strains isolated from freshwater lakes located along a 3000 km north-south cross-section across Europe.</title>
        <authorList>
            <person name="Hoetzinger M."/>
            <person name="Schmidt J."/>
            <person name="Pitt A."/>
            <person name="Koll U."/>
            <person name="Lang E."/>
            <person name="Hahn M.W."/>
        </authorList>
    </citation>
    <scope>NUCLEOTIDE SEQUENCE</scope>
    <source>
        <strain evidence="5">MG-25-Pas1-D2</strain>
    </source>
</reference>
<evidence type="ECO:0000313" key="6">
    <source>
        <dbReference type="EMBL" id="RAZ42457.1"/>
    </source>
</evidence>
<dbReference type="Gene3D" id="3.90.950.10">
    <property type="match status" value="1"/>
</dbReference>
<evidence type="ECO:0000256" key="1">
    <source>
        <dbReference type="ARBA" id="ARBA00001968"/>
    </source>
</evidence>
<dbReference type="PANTHER" id="PTHR43213">
    <property type="entry name" value="BIFUNCTIONAL DTTP/UTP PYROPHOSPHATASE/METHYLTRANSFERASE PROTEIN-RELATED"/>
    <property type="match status" value="1"/>
</dbReference>
<evidence type="ECO:0000313" key="8">
    <source>
        <dbReference type="Proteomes" id="UP000251072"/>
    </source>
</evidence>
<dbReference type="EMBL" id="QMCH01000003">
    <property type="protein sequence ID" value="RAZ42457.1"/>
    <property type="molecule type" value="Genomic_DNA"/>
</dbReference>
<gene>
    <name evidence="5" type="primary">maf</name>
    <name evidence="6" type="ORF">DP176_04620</name>
    <name evidence="5" type="ORF">Pas1_06890</name>
</gene>
<organism evidence="5 7">
    <name type="scientific">Polynucleobacter paneuropaeus</name>
    <dbReference type="NCBI Taxonomy" id="2527775"/>
    <lineage>
        <taxon>Bacteria</taxon>
        <taxon>Pseudomonadati</taxon>
        <taxon>Pseudomonadota</taxon>
        <taxon>Betaproteobacteria</taxon>
        <taxon>Burkholderiales</taxon>
        <taxon>Burkholderiaceae</taxon>
        <taxon>Polynucleobacter</taxon>
    </lineage>
</organism>
<sequence length="213" mass="22952">MFPYIYLASQSPRRQELLKQIGVKYEMLAPAPGEDTESIEAIHPNEKAHDYVKRVTLAKSAAALERHIERALPWAPILCADTTVSLPGHIGGEILGKPFDAIDADRILKLLSGKTHQVLTAIALRISRTSEPVSAVQISEVTFAKLSEDQITKYIASGEAFGKAGAYGIQGLGSVLIESITGSYSGIMGLPLAETSQLLNLAQVVYPLSTTHE</sequence>
<accession>A0A2Z4JUW9</accession>
<dbReference type="PIRSF" id="PIRSF006305">
    <property type="entry name" value="Maf"/>
    <property type="match status" value="1"/>
</dbReference>
<dbReference type="GO" id="GO:0009117">
    <property type="term" value="P:nucleotide metabolic process"/>
    <property type="evidence" value="ECO:0007669"/>
    <property type="project" value="UniProtKB-KW"/>
</dbReference>
<name>A0A2Z4JUW9_9BURK</name>
<dbReference type="PANTHER" id="PTHR43213:SF5">
    <property type="entry name" value="BIFUNCTIONAL DTTP_UTP PYROPHOSPHATASE_METHYLTRANSFERASE PROTEIN-RELATED"/>
    <property type="match status" value="1"/>
</dbReference>
<evidence type="ECO:0000256" key="2">
    <source>
        <dbReference type="ARBA" id="ARBA00022801"/>
    </source>
</evidence>
<comment type="cofactor">
    <cofactor evidence="1 4">
        <name>a divalent metal cation</name>
        <dbReference type="ChEBI" id="CHEBI:60240"/>
    </cofactor>
</comment>
<comment type="similarity">
    <text evidence="4">Belongs to the Maf family. YhdE subfamily.</text>
</comment>
<keyword evidence="4" id="KW-0963">Cytoplasm</keyword>
<dbReference type="CDD" id="cd00555">
    <property type="entry name" value="Maf"/>
    <property type="match status" value="1"/>
</dbReference>
<dbReference type="InterPro" id="IPR003697">
    <property type="entry name" value="Maf-like"/>
</dbReference>
<evidence type="ECO:0000313" key="7">
    <source>
        <dbReference type="Proteomes" id="UP000248592"/>
    </source>
</evidence>
<dbReference type="SUPFAM" id="SSF52972">
    <property type="entry name" value="ITPase-like"/>
    <property type="match status" value="1"/>
</dbReference>
<protein>
    <recommendedName>
        <fullName evidence="4">dTTP/UTP pyrophosphatase</fullName>
        <shortName evidence="4">dTTPase/UTPase</shortName>
        <ecNumber evidence="4">3.6.1.9</ecNumber>
    </recommendedName>
    <alternativeName>
        <fullName evidence="4">Nucleoside triphosphate pyrophosphatase</fullName>
    </alternativeName>
    <alternativeName>
        <fullName evidence="4">Nucleotide pyrophosphatase</fullName>
        <shortName evidence="4">Nucleotide PPase</shortName>
    </alternativeName>
</protein>
<reference evidence="7" key="1">
    <citation type="submission" date="2018-06" db="EMBL/GenBank/DDBJ databases">
        <title>Description of a new Polynucleobacter species.</title>
        <authorList>
            <person name="Hahn M.W."/>
        </authorList>
    </citation>
    <scope>NUCLEOTIDE SEQUENCE [LARGE SCALE GENOMIC DNA]</scope>
    <source>
        <strain evidence="7">MG-25-Pas1-D2</strain>
    </source>
</reference>
<keyword evidence="2 4" id="KW-0378">Hydrolase</keyword>
<dbReference type="HAMAP" id="MF_00528">
    <property type="entry name" value="Maf"/>
    <property type="match status" value="1"/>
</dbReference>
<comment type="caution">
    <text evidence="4">Lacks conserved residue(s) required for the propagation of feature annotation.</text>
</comment>
<keyword evidence="8" id="KW-1185">Reference proteome</keyword>
<dbReference type="RefSeq" id="WP_112238419.1">
    <property type="nucleotide sequence ID" value="NZ_CP049680.1"/>
</dbReference>
<dbReference type="AlphaFoldDB" id="A0A2Z4JUW9"/>
<evidence type="ECO:0000256" key="4">
    <source>
        <dbReference type="HAMAP-Rule" id="MF_00528"/>
    </source>
</evidence>
<reference evidence="6 8" key="2">
    <citation type="submission" date="2018-06" db="EMBL/GenBank/DDBJ databases">
        <title>Genome of strain Polynucleobacter sp. FUKU-NW-11.</title>
        <authorList>
            <person name="Hahn M.W."/>
        </authorList>
    </citation>
    <scope>NUCLEOTIDE SEQUENCE [LARGE SCALE GENOMIC DNA]</scope>
    <source>
        <strain evidence="6">FUKU-NW-11</strain>
        <strain evidence="8">FUKU-NW11</strain>
    </source>
</reference>
<dbReference type="GO" id="GO:0005737">
    <property type="term" value="C:cytoplasm"/>
    <property type="evidence" value="ECO:0007669"/>
    <property type="project" value="UniProtKB-SubCell"/>
</dbReference>
<dbReference type="GeneID" id="66831778"/>
<dbReference type="Proteomes" id="UP000251072">
    <property type="component" value="Unassembled WGS sequence"/>
</dbReference>
<dbReference type="NCBIfam" id="TIGR00172">
    <property type="entry name" value="maf"/>
    <property type="match status" value="1"/>
</dbReference>
<comment type="subcellular location">
    <subcellularLocation>
        <location evidence="4">Cytoplasm</location>
    </subcellularLocation>
</comment>
<dbReference type="GO" id="GO:0047429">
    <property type="term" value="F:nucleoside triphosphate diphosphatase activity"/>
    <property type="evidence" value="ECO:0007669"/>
    <property type="project" value="UniProtKB-EC"/>
</dbReference>
<feature type="site" description="Important for substrate specificity" evidence="4">
    <location>
        <position position="170"/>
    </location>
</feature>
<feature type="site" description="Important for substrate specificity" evidence="4">
    <location>
        <position position="82"/>
    </location>
</feature>
<comment type="catalytic activity">
    <reaction evidence="4">
        <text>dTTP + H2O = dTMP + diphosphate + H(+)</text>
        <dbReference type="Rhea" id="RHEA:28534"/>
        <dbReference type="ChEBI" id="CHEBI:15377"/>
        <dbReference type="ChEBI" id="CHEBI:15378"/>
        <dbReference type="ChEBI" id="CHEBI:33019"/>
        <dbReference type="ChEBI" id="CHEBI:37568"/>
        <dbReference type="ChEBI" id="CHEBI:63528"/>
        <dbReference type="EC" id="3.6.1.9"/>
    </reaction>
</comment>
<dbReference type="EC" id="3.6.1.9" evidence="4"/>
<evidence type="ECO:0000256" key="3">
    <source>
        <dbReference type="ARBA" id="ARBA00023080"/>
    </source>
</evidence>
<feature type="active site" description="Proton acceptor" evidence="4">
    <location>
        <position position="81"/>
    </location>
</feature>
<dbReference type="InterPro" id="IPR029001">
    <property type="entry name" value="ITPase-like_fam"/>
</dbReference>